<reference evidence="2 3" key="1">
    <citation type="submission" date="2019-02" db="EMBL/GenBank/DDBJ databases">
        <title>Deep-cultivation of Planctomycetes and their phenomic and genomic characterization uncovers novel biology.</title>
        <authorList>
            <person name="Wiegand S."/>
            <person name="Jogler M."/>
            <person name="Boedeker C."/>
            <person name="Pinto D."/>
            <person name="Vollmers J."/>
            <person name="Rivas-Marin E."/>
            <person name="Kohn T."/>
            <person name="Peeters S.H."/>
            <person name="Heuer A."/>
            <person name="Rast P."/>
            <person name="Oberbeckmann S."/>
            <person name="Bunk B."/>
            <person name="Jeske O."/>
            <person name="Meyerdierks A."/>
            <person name="Storesund J.E."/>
            <person name="Kallscheuer N."/>
            <person name="Luecker S."/>
            <person name="Lage O.M."/>
            <person name="Pohl T."/>
            <person name="Merkel B.J."/>
            <person name="Hornburger P."/>
            <person name="Mueller R.-W."/>
            <person name="Bruemmer F."/>
            <person name="Labrenz M."/>
            <person name="Spormann A.M."/>
            <person name="Op den Camp H."/>
            <person name="Overmann J."/>
            <person name="Amann R."/>
            <person name="Jetten M.S.M."/>
            <person name="Mascher T."/>
            <person name="Medema M.H."/>
            <person name="Devos D.P."/>
            <person name="Kaster A.-K."/>
            <person name="Ovreas L."/>
            <person name="Rohde M."/>
            <person name="Galperin M.Y."/>
            <person name="Jogler C."/>
        </authorList>
    </citation>
    <scope>NUCLEOTIDE SEQUENCE [LARGE SCALE GENOMIC DNA]</scope>
    <source>
        <strain evidence="2 3">Mal4</strain>
    </source>
</reference>
<feature type="signal peptide" evidence="1">
    <location>
        <begin position="1"/>
        <end position="23"/>
    </location>
</feature>
<dbReference type="RefSeq" id="WP_145366828.1">
    <property type="nucleotide sequence ID" value="NZ_CP036275.1"/>
</dbReference>
<evidence type="ECO:0000313" key="2">
    <source>
        <dbReference type="EMBL" id="QDU36126.1"/>
    </source>
</evidence>
<sequence precursor="true">MQSPRLFVAGLVLSIVASGSLFAAGTSHWSVQIDNGTATLRATPETSHRFVTSAVEALRESGFKQVRLKVAAPADRSTTPKPAYTVKVVDETAEVSASPDLPYRHLAALIDHLAAAGVTKVRFAAAAPPECDATE</sequence>
<organism evidence="2 3">
    <name type="scientific">Maioricimonas rarisocia</name>
    <dbReference type="NCBI Taxonomy" id="2528026"/>
    <lineage>
        <taxon>Bacteria</taxon>
        <taxon>Pseudomonadati</taxon>
        <taxon>Planctomycetota</taxon>
        <taxon>Planctomycetia</taxon>
        <taxon>Planctomycetales</taxon>
        <taxon>Planctomycetaceae</taxon>
        <taxon>Maioricimonas</taxon>
    </lineage>
</organism>
<dbReference type="Proteomes" id="UP000320496">
    <property type="component" value="Chromosome"/>
</dbReference>
<gene>
    <name evidence="2" type="ORF">Mal4_04090</name>
</gene>
<proteinExistence type="predicted"/>
<dbReference type="KEGG" id="mri:Mal4_04090"/>
<dbReference type="EMBL" id="CP036275">
    <property type="protein sequence ID" value="QDU36126.1"/>
    <property type="molecule type" value="Genomic_DNA"/>
</dbReference>
<keyword evidence="1" id="KW-0732">Signal</keyword>
<keyword evidence="3" id="KW-1185">Reference proteome</keyword>
<accession>A0A517Z0W3</accession>
<protein>
    <submittedName>
        <fullName evidence="2">Uncharacterized protein</fullName>
    </submittedName>
</protein>
<evidence type="ECO:0000256" key="1">
    <source>
        <dbReference type="SAM" id="SignalP"/>
    </source>
</evidence>
<dbReference type="AlphaFoldDB" id="A0A517Z0W3"/>
<name>A0A517Z0W3_9PLAN</name>
<feature type="chain" id="PRO_5022129310" evidence="1">
    <location>
        <begin position="24"/>
        <end position="135"/>
    </location>
</feature>
<evidence type="ECO:0000313" key="3">
    <source>
        <dbReference type="Proteomes" id="UP000320496"/>
    </source>
</evidence>